<dbReference type="Gene3D" id="1.20.1740.10">
    <property type="entry name" value="Amino acid/polyamine transporter I"/>
    <property type="match status" value="1"/>
</dbReference>
<feature type="transmembrane region" description="Helical" evidence="6">
    <location>
        <begin position="274"/>
        <end position="292"/>
    </location>
</feature>
<evidence type="ECO:0000313" key="7">
    <source>
        <dbReference type="EMBL" id="CAB4667839.1"/>
    </source>
</evidence>
<reference evidence="7" key="1">
    <citation type="submission" date="2020-05" db="EMBL/GenBank/DDBJ databases">
        <authorList>
            <person name="Chiriac C."/>
            <person name="Salcher M."/>
            <person name="Ghai R."/>
            <person name="Kavagutti S V."/>
        </authorList>
    </citation>
    <scope>NUCLEOTIDE SEQUENCE</scope>
</reference>
<evidence type="ECO:0000256" key="3">
    <source>
        <dbReference type="ARBA" id="ARBA00022692"/>
    </source>
</evidence>
<feature type="transmembrane region" description="Helical" evidence="6">
    <location>
        <begin position="375"/>
        <end position="392"/>
    </location>
</feature>
<dbReference type="AlphaFoldDB" id="A0A6J6M3L7"/>
<feature type="transmembrane region" description="Helical" evidence="6">
    <location>
        <begin position="324"/>
        <end position="343"/>
    </location>
</feature>
<feature type="transmembrane region" description="Helical" evidence="6">
    <location>
        <begin position="123"/>
        <end position="147"/>
    </location>
</feature>
<organism evidence="7">
    <name type="scientific">freshwater metagenome</name>
    <dbReference type="NCBI Taxonomy" id="449393"/>
    <lineage>
        <taxon>unclassified sequences</taxon>
        <taxon>metagenomes</taxon>
        <taxon>ecological metagenomes</taxon>
    </lineage>
</organism>
<feature type="transmembrane region" description="Helical" evidence="6">
    <location>
        <begin position="398"/>
        <end position="423"/>
    </location>
</feature>
<evidence type="ECO:0000256" key="1">
    <source>
        <dbReference type="ARBA" id="ARBA00004141"/>
    </source>
</evidence>
<dbReference type="EMBL" id="CAEZWM010000191">
    <property type="protein sequence ID" value="CAB4667839.1"/>
    <property type="molecule type" value="Genomic_DNA"/>
</dbReference>
<feature type="transmembrane region" description="Helical" evidence="6">
    <location>
        <begin position="39"/>
        <end position="60"/>
    </location>
</feature>
<feature type="transmembrane region" description="Helical" evidence="6">
    <location>
        <begin position="225"/>
        <end position="246"/>
    </location>
</feature>
<evidence type="ECO:0000256" key="2">
    <source>
        <dbReference type="ARBA" id="ARBA00022448"/>
    </source>
</evidence>
<proteinExistence type="predicted"/>
<feature type="transmembrane region" description="Helical" evidence="6">
    <location>
        <begin position="159"/>
        <end position="182"/>
    </location>
</feature>
<dbReference type="Pfam" id="PF13520">
    <property type="entry name" value="AA_permease_2"/>
    <property type="match status" value="1"/>
</dbReference>
<dbReference type="PIRSF" id="PIRSF006060">
    <property type="entry name" value="AA_transporter"/>
    <property type="match status" value="1"/>
</dbReference>
<name>A0A6J6M3L7_9ZZZZ</name>
<dbReference type="GO" id="GO:0022857">
    <property type="term" value="F:transmembrane transporter activity"/>
    <property type="evidence" value="ECO:0007669"/>
    <property type="project" value="InterPro"/>
</dbReference>
<feature type="transmembrane region" description="Helical" evidence="6">
    <location>
        <begin position="444"/>
        <end position="466"/>
    </location>
</feature>
<keyword evidence="5 6" id="KW-0472">Membrane</keyword>
<dbReference type="GO" id="GO:0016020">
    <property type="term" value="C:membrane"/>
    <property type="evidence" value="ECO:0007669"/>
    <property type="project" value="UniProtKB-SubCell"/>
</dbReference>
<evidence type="ECO:0000256" key="5">
    <source>
        <dbReference type="ARBA" id="ARBA00023136"/>
    </source>
</evidence>
<protein>
    <submittedName>
        <fullName evidence="7">Unannotated protein</fullName>
    </submittedName>
</protein>
<keyword evidence="3 6" id="KW-0812">Transmembrane</keyword>
<accession>A0A6J6M3L7</accession>
<gene>
    <name evidence="7" type="ORF">UFOPK2242_01301</name>
</gene>
<dbReference type="PANTHER" id="PTHR45649:SF26">
    <property type="entry name" value="OS04G0435100 PROTEIN"/>
    <property type="match status" value="1"/>
</dbReference>
<keyword evidence="2" id="KW-0813">Transport</keyword>
<dbReference type="PANTHER" id="PTHR45649">
    <property type="entry name" value="AMINO-ACID PERMEASE BAT1"/>
    <property type="match status" value="1"/>
</dbReference>
<evidence type="ECO:0000256" key="6">
    <source>
        <dbReference type="SAM" id="Phobius"/>
    </source>
</evidence>
<feature type="transmembrane region" description="Helical" evidence="6">
    <location>
        <begin position="472"/>
        <end position="493"/>
    </location>
</feature>
<evidence type="ECO:0000256" key="4">
    <source>
        <dbReference type="ARBA" id="ARBA00022989"/>
    </source>
</evidence>
<keyword evidence="4 6" id="KW-1133">Transmembrane helix</keyword>
<feature type="transmembrane region" description="Helical" evidence="6">
    <location>
        <begin position="188"/>
        <end position="205"/>
    </location>
</feature>
<dbReference type="InterPro" id="IPR002293">
    <property type="entry name" value="AA/rel_permease1"/>
</dbReference>
<sequence length="553" mass="59886">MSETQKEISSHIADPDVERLHELGYAQELGRRMQGFSNMAVSFSIISILAGCLTTFYLAVYAGGGPVLTFGWPLVTLMSLCVALALGEVCSSYPTTGALYYWSAKLAKRNAPVWSWTTGWFNLIGQVAITASVDFGLANFIGGFLMLTSNFKPTPLSILFIYGVLLLSHAILNSLGVHLISLINDVSVWWHLAGVAVFAGVLAILPEHHASASFVLTDFQNNTGWSGRGSGIFVFFVGCLLAQYTITGFDASAHMSEETKNAATAAPKGMVTSVWLSGAAGYVLLLAVAFAIRPGFDYLGAAGSLITAPIFVIQDAIGTTGAKVLVGIACIAQFFAGNACLTANSRMLFAFSRDGAVPGHRIWHRVNPKRRTPTNAIWLCAFAAFLAGVPSLREAGGFPATFFAIVSIGVIGLYISYVIPVFLRLRQGADFQVGPWHLGKWGPLVGWIAVVWVVFISIICLLPQFSPITFASFNYTPVALLLLFLFVYGYWILSARKWYTGPLVQGTTSELLEIEAKFDSFSKERASTESFRALEDTLDSRVGNPGHQTKRFE</sequence>
<comment type="subcellular location">
    <subcellularLocation>
        <location evidence="1">Membrane</location>
        <topology evidence="1">Multi-pass membrane protein</topology>
    </subcellularLocation>
</comment>